<accession>A0AAN8K267</accession>
<feature type="compositionally biased region" description="Basic and acidic residues" evidence="4">
    <location>
        <begin position="148"/>
        <end position="157"/>
    </location>
</feature>
<dbReference type="PANTHER" id="PTHR13266:SF1">
    <property type="entry name" value="PROTEASOME INHIBITOR PI31 SUBUNIT"/>
    <property type="match status" value="1"/>
</dbReference>
<evidence type="ECO:0000313" key="6">
    <source>
        <dbReference type="EMBL" id="KAK6183593.1"/>
    </source>
</evidence>
<evidence type="ECO:0000259" key="5">
    <source>
        <dbReference type="Pfam" id="PF08577"/>
    </source>
</evidence>
<evidence type="ECO:0000313" key="7">
    <source>
        <dbReference type="Proteomes" id="UP001347796"/>
    </source>
</evidence>
<evidence type="ECO:0000256" key="1">
    <source>
        <dbReference type="ARBA" id="ARBA00004496"/>
    </source>
</evidence>
<dbReference type="GO" id="GO:0043161">
    <property type="term" value="P:proteasome-mediated ubiquitin-dependent protein catabolic process"/>
    <property type="evidence" value="ECO:0007669"/>
    <property type="project" value="InterPro"/>
</dbReference>
<keyword evidence="3" id="KW-0963">Cytoplasm</keyword>
<evidence type="ECO:0000256" key="2">
    <source>
        <dbReference type="ARBA" id="ARBA00006405"/>
    </source>
</evidence>
<keyword evidence="7" id="KW-1185">Reference proteome</keyword>
<dbReference type="GO" id="GO:0005737">
    <property type="term" value="C:cytoplasm"/>
    <property type="evidence" value="ECO:0007669"/>
    <property type="project" value="UniProtKB-SubCell"/>
</dbReference>
<comment type="similarity">
    <text evidence="2">Belongs to the proteasome inhibitor PI31 family.</text>
</comment>
<dbReference type="AlphaFoldDB" id="A0AAN8K267"/>
<organism evidence="6 7">
    <name type="scientific">Patella caerulea</name>
    <name type="common">Rayed Mediterranean limpet</name>
    <dbReference type="NCBI Taxonomy" id="87958"/>
    <lineage>
        <taxon>Eukaryota</taxon>
        <taxon>Metazoa</taxon>
        <taxon>Spiralia</taxon>
        <taxon>Lophotrochozoa</taxon>
        <taxon>Mollusca</taxon>
        <taxon>Gastropoda</taxon>
        <taxon>Patellogastropoda</taxon>
        <taxon>Patelloidea</taxon>
        <taxon>Patellidae</taxon>
        <taxon>Patella</taxon>
    </lineage>
</organism>
<reference evidence="6 7" key="1">
    <citation type="submission" date="2024-01" db="EMBL/GenBank/DDBJ databases">
        <title>The genome of the rayed Mediterranean limpet Patella caerulea (Linnaeus, 1758).</title>
        <authorList>
            <person name="Anh-Thu Weber A."/>
            <person name="Halstead-Nussloch G."/>
        </authorList>
    </citation>
    <scope>NUCLEOTIDE SEQUENCE [LARGE SCALE GENOMIC DNA]</scope>
    <source>
        <strain evidence="6">AATW-2023a</strain>
        <tissue evidence="6">Whole specimen</tissue>
    </source>
</reference>
<name>A0AAN8K267_PATCE</name>
<comment type="caution">
    <text evidence="6">The sequence shown here is derived from an EMBL/GenBank/DDBJ whole genome shotgun (WGS) entry which is preliminary data.</text>
</comment>
<protein>
    <recommendedName>
        <fullName evidence="5">PI31 proteasome regulator C-terminal domain-containing protein</fullName>
    </recommendedName>
</protein>
<dbReference type="EMBL" id="JAZGQO010000007">
    <property type="protein sequence ID" value="KAK6183593.1"/>
    <property type="molecule type" value="Genomic_DNA"/>
</dbReference>
<feature type="domain" description="PI31 proteasome regulator C-terminal" evidence="5">
    <location>
        <begin position="64"/>
        <end position="141"/>
    </location>
</feature>
<feature type="region of interest" description="Disordered" evidence="4">
    <location>
        <begin position="39"/>
        <end position="163"/>
    </location>
</feature>
<dbReference type="PANTHER" id="PTHR13266">
    <property type="entry name" value="PROTEASOME INHIBITOR"/>
    <property type="match status" value="1"/>
</dbReference>
<dbReference type="Pfam" id="PF08577">
    <property type="entry name" value="PI31_Prot_C"/>
    <property type="match status" value="1"/>
</dbReference>
<feature type="compositionally biased region" description="Basic and acidic residues" evidence="4">
    <location>
        <begin position="39"/>
        <end position="50"/>
    </location>
</feature>
<evidence type="ECO:0000256" key="3">
    <source>
        <dbReference type="ARBA" id="ARBA00022490"/>
    </source>
</evidence>
<evidence type="ECO:0000256" key="4">
    <source>
        <dbReference type="SAM" id="MobiDB-lite"/>
    </source>
</evidence>
<dbReference type="GO" id="GO:0004866">
    <property type="term" value="F:endopeptidase inhibitor activity"/>
    <property type="evidence" value="ECO:0007669"/>
    <property type="project" value="InterPro"/>
</dbReference>
<dbReference type="Proteomes" id="UP001347796">
    <property type="component" value="Unassembled WGS sequence"/>
</dbReference>
<comment type="subcellular location">
    <subcellularLocation>
        <location evidence="1">Cytoplasm</location>
    </subcellularLocation>
</comment>
<proteinExistence type="inferred from homology"/>
<dbReference type="InterPro" id="IPR013886">
    <property type="entry name" value="PI31_Prot_C"/>
</dbReference>
<dbReference type="InterPro" id="IPR045128">
    <property type="entry name" value="PI31-like"/>
</dbReference>
<sequence length="163" mass="17982">MNIRASDHCTGVLNDYHSAFKNLEDFKKRVKKEIFDEFKTSVEKKSESRKSQSSLLEDDRFTQGGPSHRRSGQQHEWIDPDGPFSVGRGDLDPFGGMGGGMLMDPRRSGGPGFGMDPSTGLPARLPRGAVPPGARFDPFGPSGARPSPDPDHMRPPDYDDMFM</sequence>
<gene>
    <name evidence="6" type="ORF">SNE40_011043</name>
</gene>
<dbReference type="GO" id="GO:0070628">
    <property type="term" value="F:proteasome binding"/>
    <property type="evidence" value="ECO:0007669"/>
    <property type="project" value="InterPro"/>
</dbReference>